<dbReference type="InterPro" id="IPR005170">
    <property type="entry name" value="Transptr-assoc_dom"/>
</dbReference>
<keyword evidence="2 3" id="KW-0129">CBS domain</keyword>
<evidence type="ECO:0000259" key="5">
    <source>
        <dbReference type="PROSITE" id="PS51371"/>
    </source>
</evidence>
<accession>A0ABY8WYI0</accession>
<evidence type="ECO:0000256" key="3">
    <source>
        <dbReference type="PROSITE-ProRule" id="PRU00703"/>
    </source>
</evidence>
<evidence type="ECO:0000256" key="1">
    <source>
        <dbReference type="ARBA" id="ARBA00022737"/>
    </source>
</evidence>
<dbReference type="Pfam" id="PF00571">
    <property type="entry name" value="CBS"/>
    <property type="match status" value="2"/>
</dbReference>
<keyword evidence="1" id="KW-0677">Repeat</keyword>
<feature type="transmembrane region" description="Helical" evidence="4">
    <location>
        <begin position="6"/>
        <end position="27"/>
    </location>
</feature>
<protein>
    <submittedName>
        <fullName evidence="6">Hemolysin family protein</fullName>
    </submittedName>
</protein>
<dbReference type="SMART" id="SM01091">
    <property type="entry name" value="CorC_HlyC"/>
    <property type="match status" value="1"/>
</dbReference>
<reference evidence="6 7" key="1">
    <citation type="submission" date="2023-06" db="EMBL/GenBank/DDBJ databases">
        <title>Paenibacillus polygonum sp. nov., an endophytic bacterium, isolated from Polygonum lapathifolium L. in Nanji Wetland National Nature Reserve, South of Poyang Lake, Jiangxi Province, China.</title>
        <authorList>
            <person name="Yu Z."/>
        </authorList>
    </citation>
    <scope>NUCLEOTIDE SEQUENCE [LARGE SCALE GENOMIC DNA]</scope>
    <source>
        <strain evidence="6 7">C31</strain>
    </source>
</reference>
<dbReference type="SUPFAM" id="SSF54631">
    <property type="entry name" value="CBS-domain pair"/>
    <property type="match status" value="1"/>
</dbReference>
<dbReference type="SUPFAM" id="SSF56176">
    <property type="entry name" value="FAD-binding/transporter-associated domain-like"/>
    <property type="match status" value="1"/>
</dbReference>
<keyword evidence="4" id="KW-1133">Transmembrane helix</keyword>
<name>A0ABY8WYI0_9BACL</name>
<dbReference type="InterPro" id="IPR016169">
    <property type="entry name" value="FAD-bd_PCMH_sub2"/>
</dbReference>
<dbReference type="InterPro" id="IPR044751">
    <property type="entry name" value="Ion_transp-like_CBS"/>
</dbReference>
<evidence type="ECO:0000256" key="2">
    <source>
        <dbReference type="ARBA" id="ARBA00023122"/>
    </source>
</evidence>
<proteinExistence type="predicted"/>
<feature type="domain" description="CBS" evidence="5">
    <location>
        <begin position="217"/>
        <end position="274"/>
    </location>
</feature>
<dbReference type="RefSeq" id="WP_285742487.1">
    <property type="nucleotide sequence ID" value="NZ_CP127162.1"/>
</dbReference>
<keyword evidence="4" id="KW-0472">Membrane</keyword>
<dbReference type="InterPro" id="IPR036318">
    <property type="entry name" value="FAD-bd_PCMH-like_sf"/>
</dbReference>
<keyword evidence="7" id="KW-1185">Reference proteome</keyword>
<dbReference type="PANTHER" id="PTHR43099:SF2">
    <property type="entry name" value="UPF0053 PROTEIN YRKA"/>
    <property type="match status" value="1"/>
</dbReference>
<evidence type="ECO:0000313" key="7">
    <source>
        <dbReference type="Proteomes" id="UP001236415"/>
    </source>
</evidence>
<dbReference type="CDD" id="cd04590">
    <property type="entry name" value="CBS_pair_CorC_HlyC_assoc"/>
    <property type="match status" value="1"/>
</dbReference>
<dbReference type="PANTHER" id="PTHR43099">
    <property type="entry name" value="UPF0053 PROTEIN YRKA"/>
    <property type="match status" value="1"/>
</dbReference>
<dbReference type="PROSITE" id="PS51371">
    <property type="entry name" value="CBS"/>
    <property type="match status" value="1"/>
</dbReference>
<dbReference type="Pfam" id="PF03471">
    <property type="entry name" value="CorC_HlyC"/>
    <property type="match status" value="1"/>
</dbReference>
<evidence type="ECO:0000313" key="6">
    <source>
        <dbReference type="EMBL" id="WIV17758.1"/>
    </source>
</evidence>
<dbReference type="Proteomes" id="UP001236415">
    <property type="component" value="Chromosome"/>
</dbReference>
<dbReference type="Gene3D" id="3.10.580.10">
    <property type="entry name" value="CBS-domain"/>
    <property type="match status" value="1"/>
</dbReference>
<organism evidence="6 7">
    <name type="scientific">Paenibacillus polygoni</name>
    <dbReference type="NCBI Taxonomy" id="3050112"/>
    <lineage>
        <taxon>Bacteria</taxon>
        <taxon>Bacillati</taxon>
        <taxon>Bacillota</taxon>
        <taxon>Bacilli</taxon>
        <taxon>Bacillales</taxon>
        <taxon>Paenibacillaceae</taxon>
        <taxon>Paenibacillus</taxon>
    </lineage>
</organism>
<feature type="transmembrane region" description="Helical" evidence="4">
    <location>
        <begin position="92"/>
        <end position="113"/>
    </location>
</feature>
<dbReference type="InterPro" id="IPR051676">
    <property type="entry name" value="UPF0053_domain"/>
</dbReference>
<sequence length="370" mass="41713">MADPLPAIELFMMTTVLSLISAIFGFFQNQLSFLAKDSEPRGPINNTVSSAFDKAGQHLRAHVRIYIYLCRAGLILPPMAAGIMAAGSIPRIITAVFVVLLVTEYLVFGRIISRLWIRRSEKKLSSPVNISSLDHKESTLLNQNLLEFSTRTAREIMIPRTEMICLNTEWSVHENLKLASIEMRTRYPVCHGDKDHIIGFVHIKDLFMSGMEDYIRAIRPVLSIPESTSIDLLLKQMKESKTQISIVIDEYGGTSGLVTLEDIVEEIVGEIQDEFDNERPLVEYLGDGVYSIDGLMLIEDVNQHFELCLDDNQYDTIGGWLFSELRSSAPQKGEYIIKAGFKYVIEEIEHLRISRILLSPQQAASEQTGT</sequence>
<dbReference type="Gene3D" id="3.30.465.10">
    <property type="match status" value="1"/>
</dbReference>
<keyword evidence="4" id="KW-0812">Transmembrane</keyword>
<gene>
    <name evidence="6" type="ORF">QPK24_15180</name>
</gene>
<feature type="transmembrane region" description="Helical" evidence="4">
    <location>
        <begin position="65"/>
        <end position="86"/>
    </location>
</feature>
<evidence type="ECO:0000256" key="4">
    <source>
        <dbReference type="SAM" id="Phobius"/>
    </source>
</evidence>
<dbReference type="InterPro" id="IPR000644">
    <property type="entry name" value="CBS_dom"/>
</dbReference>
<dbReference type="InterPro" id="IPR046342">
    <property type="entry name" value="CBS_dom_sf"/>
</dbReference>
<dbReference type="EMBL" id="CP127162">
    <property type="protein sequence ID" value="WIV17758.1"/>
    <property type="molecule type" value="Genomic_DNA"/>
</dbReference>